<gene>
    <name evidence="2" type="ORF">JCM17845_16750</name>
</gene>
<evidence type="ECO:0008006" key="4">
    <source>
        <dbReference type="Google" id="ProtNLM"/>
    </source>
</evidence>
<evidence type="ECO:0000256" key="1">
    <source>
        <dbReference type="SAM" id="MobiDB-lite"/>
    </source>
</evidence>
<proteinExistence type="predicted"/>
<accession>A0A5A7MYI1</accession>
<dbReference type="EMBL" id="BKCM01000007">
    <property type="protein sequence ID" value="GER01052.1"/>
    <property type="molecule type" value="Genomic_DNA"/>
</dbReference>
<comment type="caution">
    <text evidence="2">The sequence shown here is derived from an EMBL/GenBank/DDBJ whole genome shotgun (WGS) entry which is preliminary data.</text>
</comment>
<dbReference type="PIRSF" id="PIRSF032131">
    <property type="entry name" value="UCP032131"/>
    <property type="match status" value="1"/>
</dbReference>
<evidence type="ECO:0000313" key="2">
    <source>
        <dbReference type="EMBL" id="GER01052.1"/>
    </source>
</evidence>
<dbReference type="Pfam" id="PF06676">
    <property type="entry name" value="DUF1178"/>
    <property type="match status" value="1"/>
</dbReference>
<feature type="region of interest" description="Disordered" evidence="1">
    <location>
        <begin position="63"/>
        <end position="86"/>
    </location>
</feature>
<protein>
    <recommendedName>
        <fullName evidence="4">DUF1178 domain-containing protein</fullName>
    </recommendedName>
</protein>
<keyword evidence="3" id="KW-1185">Reference proteome</keyword>
<dbReference type="InterPro" id="IPR009562">
    <property type="entry name" value="DUF1178"/>
</dbReference>
<name>A0A5A7MYI1_9PROT</name>
<evidence type="ECO:0000313" key="3">
    <source>
        <dbReference type="Proteomes" id="UP000325187"/>
    </source>
</evidence>
<dbReference type="AlphaFoldDB" id="A0A5A7MYI1"/>
<organism evidence="2 3">
    <name type="scientific">Iodidimonas gelatinilytica</name>
    <dbReference type="NCBI Taxonomy" id="1236966"/>
    <lineage>
        <taxon>Bacteria</taxon>
        <taxon>Pseudomonadati</taxon>
        <taxon>Pseudomonadota</taxon>
        <taxon>Alphaproteobacteria</taxon>
        <taxon>Iodidimonadales</taxon>
        <taxon>Iodidimonadaceae</taxon>
        <taxon>Iodidimonas</taxon>
    </lineage>
</organism>
<reference evidence="2 3" key="1">
    <citation type="submission" date="2019-09" db="EMBL/GenBank/DDBJ databases">
        <title>NBRP : Genome information of microbial organism related human and environment.</title>
        <authorList>
            <person name="Hattori M."/>
            <person name="Oshima K."/>
            <person name="Inaba H."/>
            <person name="Suda W."/>
            <person name="Sakamoto M."/>
            <person name="Iino T."/>
            <person name="Kitahara M."/>
            <person name="Oshida Y."/>
            <person name="Iida T."/>
            <person name="Kudo T."/>
            <person name="Itoh T."/>
            <person name="Ohkuma M."/>
        </authorList>
    </citation>
    <scope>NUCLEOTIDE SEQUENCE [LARGE SCALE GENOMIC DNA]</scope>
    <source>
        <strain evidence="2 3">Mie-1</strain>
    </source>
</reference>
<dbReference type="Proteomes" id="UP000325187">
    <property type="component" value="Unassembled WGS sequence"/>
</dbReference>
<sequence>MGPEHDKAGRRKSDMIVFDLKCSYGHGFEGWFRSHDDFSSQLESGILACPDCGSTSLSKAFSTPHLSKGGAKGDPDQKDASPASRGLKARIHAPAMAFDDEERSVFKAGDLPEHVRASLDRTMGRIRKHVETTCDYVGDQFAEEARRIHYGEAELRGIYGEASLEETEDLIDEGIDVLPLSGVRDKPDA</sequence>